<gene>
    <name evidence="3" type="ORF">g.60004</name>
</gene>
<organism evidence="3">
    <name type="scientific">Auxenochlorella protothecoides</name>
    <name type="common">Green microalga</name>
    <name type="synonym">Chlorella protothecoides</name>
    <dbReference type="NCBI Taxonomy" id="3075"/>
    <lineage>
        <taxon>Eukaryota</taxon>
        <taxon>Viridiplantae</taxon>
        <taxon>Chlorophyta</taxon>
        <taxon>core chlorophytes</taxon>
        <taxon>Trebouxiophyceae</taxon>
        <taxon>Chlorellales</taxon>
        <taxon>Chlorellaceae</taxon>
        <taxon>Auxenochlorella</taxon>
    </lineage>
</organism>
<evidence type="ECO:0000313" key="3">
    <source>
        <dbReference type="EMBL" id="JAT73444.1"/>
    </source>
</evidence>
<feature type="region of interest" description="Disordered" evidence="2">
    <location>
        <begin position="300"/>
        <end position="325"/>
    </location>
</feature>
<feature type="coiled-coil region" evidence="1">
    <location>
        <begin position="172"/>
        <end position="289"/>
    </location>
</feature>
<sequence length="810" mass="86268">MVLQARSSDTGAHNNDGSARLEAMRHLIDSKDEEIECLRQRLAAVLGGGSRLADPSMRVNGGGEVACPRTRCSDPEAEKLRVRVDALTAAHAAQALELKRAEERAAAAETQAKARAQEVQTLTAQLADVDGWTLSAHAKARDAIIADLTSQLQAARAEVELRVPGAEHAAVVEELESTKRGLAAAQRAAEAREAAVSLAQAGTAELERRLASREAAREKLAALQASLDESREKAAGLSSQLATAHASLADVRGTLQRKEGVMQRQAARAREMEAELAALRKTLMQQQLSLAARAGLERGAGAVGHGPAKGPEASSRASLPSPGADAAAIATLRREKASLERAASAAEGRAAEVEAECTRLTTLLEQLRGNDVMAALRGTRAQLRQCTAQLGRETAARSQAETAASAACADLRQALEDKEGMERLLREASLYHESLSQRLAQSEQALASMHAENAKLQGCKQGLAAAEAAAEDAARHAAELSLRNEEALARVRAIDEHLLEHRRQIQHLESTVTALRSEREEANKACEGLHAELERKKEMLATTQHDMEAQERQRRRALESTASELEACQQRCEALVQSRQEAEEELVSLRSRALELGRQLAEEQGCARAAERERAGLEAQLAAQQEALSRSREEHACKLGELQAAHAEEVREAVCRAGAALQSRIQQLEEECAAAAAAAATKGSSTPTQGNEQGPPHRSTPTQTMPQPCALHSTSCWAAALPGQRQPMAGGCCLMAGPLEAQVPPMPGANTAACTAEEARAADEFESLLAKLEDIHSRLSGSRSETAVASLGTPHSMMPAQQTGRRAVAT</sequence>
<dbReference type="PANTHER" id="PTHR23159:SF31">
    <property type="entry name" value="CENTROSOME-ASSOCIATED PROTEIN CEP250 ISOFORM X1"/>
    <property type="match status" value="1"/>
</dbReference>
<evidence type="ECO:0000256" key="1">
    <source>
        <dbReference type="SAM" id="Coils"/>
    </source>
</evidence>
<accession>A0A1D2A2P8</accession>
<evidence type="ECO:0000256" key="2">
    <source>
        <dbReference type="SAM" id="MobiDB-lite"/>
    </source>
</evidence>
<dbReference type="AlphaFoldDB" id="A0A1D2A2P8"/>
<reference evidence="3" key="1">
    <citation type="submission" date="2015-08" db="EMBL/GenBank/DDBJ databases">
        <authorList>
            <person name="Babu N.S."/>
            <person name="Beckwith C.J."/>
            <person name="Beseler K.G."/>
            <person name="Brison A."/>
            <person name="Carone J.V."/>
            <person name="Caskin T.P."/>
            <person name="Diamond M."/>
            <person name="Durham M.E."/>
            <person name="Foxe J.M."/>
            <person name="Go M."/>
            <person name="Henderson B.A."/>
            <person name="Jones I.B."/>
            <person name="McGettigan J.A."/>
            <person name="Micheletti S.J."/>
            <person name="Nasrallah M.E."/>
            <person name="Ortiz D."/>
            <person name="Piller C.R."/>
            <person name="Privatt S.R."/>
            <person name="Schneider S.L."/>
            <person name="Sharp S."/>
            <person name="Smith T.C."/>
            <person name="Stanton J.D."/>
            <person name="Ullery H.E."/>
            <person name="Wilson R.J."/>
            <person name="Serrano M.G."/>
            <person name="Buck G."/>
            <person name="Lee V."/>
            <person name="Wang Y."/>
            <person name="Carvalho R."/>
            <person name="Voegtly L."/>
            <person name="Shi R."/>
            <person name="Duckworth R."/>
            <person name="Johnson A."/>
            <person name="Loviza R."/>
            <person name="Walstead R."/>
            <person name="Shah Z."/>
            <person name="Kiflezghi M."/>
            <person name="Wade K."/>
            <person name="Ball S.L."/>
            <person name="Bradley K.W."/>
            <person name="Asai D.J."/>
            <person name="Bowman C.A."/>
            <person name="Russell D.A."/>
            <person name="Pope W.H."/>
            <person name="Jacobs-Sera D."/>
            <person name="Hendrix R.W."/>
            <person name="Hatfull G.F."/>
        </authorList>
    </citation>
    <scope>NUCLEOTIDE SEQUENCE</scope>
</reference>
<proteinExistence type="predicted"/>
<feature type="region of interest" description="Disordered" evidence="2">
    <location>
        <begin position="679"/>
        <end position="706"/>
    </location>
</feature>
<protein>
    <submittedName>
        <fullName evidence="3">Uncharacterized protein</fullName>
    </submittedName>
</protein>
<feature type="coiled-coil region" evidence="1">
    <location>
        <begin position="84"/>
        <end position="118"/>
    </location>
</feature>
<feature type="coiled-coil region" evidence="1">
    <location>
        <begin position="432"/>
        <end position="678"/>
    </location>
</feature>
<dbReference type="PANTHER" id="PTHR23159">
    <property type="entry name" value="CENTROSOMAL PROTEIN 2"/>
    <property type="match status" value="1"/>
</dbReference>
<keyword evidence="1" id="KW-0175">Coiled coil</keyword>
<feature type="coiled-coil region" evidence="1">
    <location>
        <begin position="329"/>
        <end position="370"/>
    </location>
</feature>
<feature type="compositionally biased region" description="Polar residues" evidence="2">
    <location>
        <begin position="682"/>
        <end position="692"/>
    </location>
</feature>
<dbReference type="EMBL" id="GDKF01005178">
    <property type="protein sequence ID" value="JAT73444.1"/>
    <property type="molecule type" value="Transcribed_RNA"/>
</dbReference>
<name>A0A1D2A2P8_AUXPR</name>